<evidence type="ECO:0000313" key="2">
    <source>
        <dbReference type="EMBL" id="HGF33196.1"/>
    </source>
</evidence>
<evidence type="ECO:0000259" key="1">
    <source>
        <dbReference type="Pfam" id="PF08241"/>
    </source>
</evidence>
<dbReference type="Gene3D" id="3.40.50.150">
    <property type="entry name" value="Vaccinia Virus protein VP39"/>
    <property type="match status" value="1"/>
</dbReference>
<dbReference type="GO" id="GO:0032259">
    <property type="term" value="P:methylation"/>
    <property type="evidence" value="ECO:0007669"/>
    <property type="project" value="UniProtKB-KW"/>
</dbReference>
<dbReference type="AlphaFoldDB" id="A0A7C3UWF4"/>
<comment type="caution">
    <text evidence="2">The sequence shown here is derived from an EMBL/GenBank/DDBJ whole genome shotgun (WGS) entry which is preliminary data.</text>
</comment>
<accession>A0A7C3UWF4</accession>
<dbReference type="CDD" id="cd02440">
    <property type="entry name" value="AdoMet_MTases"/>
    <property type="match status" value="1"/>
</dbReference>
<feature type="domain" description="Methyltransferase type 11" evidence="1">
    <location>
        <begin position="49"/>
        <end position="144"/>
    </location>
</feature>
<dbReference type="PANTHER" id="PTHR42912:SF96">
    <property type="entry name" value="METHYLTRANSFERASE DOMAIN-CONTAINING PROTEIN"/>
    <property type="match status" value="1"/>
</dbReference>
<protein>
    <submittedName>
        <fullName evidence="2">Class I SAM-dependent methyltransferase</fullName>
    </submittedName>
</protein>
<keyword evidence="2" id="KW-0808">Transferase</keyword>
<dbReference type="InterPro" id="IPR050508">
    <property type="entry name" value="Methyltransf_Superfamily"/>
</dbReference>
<reference evidence="2" key="1">
    <citation type="journal article" date="2020" name="mSystems">
        <title>Genome- and Community-Level Interaction Insights into Carbon Utilization and Element Cycling Functions of Hydrothermarchaeota in Hydrothermal Sediment.</title>
        <authorList>
            <person name="Zhou Z."/>
            <person name="Liu Y."/>
            <person name="Xu W."/>
            <person name="Pan J."/>
            <person name="Luo Z.H."/>
            <person name="Li M."/>
        </authorList>
    </citation>
    <scope>NUCLEOTIDE SEQUENCE [LARGE SCALE GENOMIC DNA]</scope>
    <source>
        <strain evidence="2">SpSt-897</strain>
    </source>
</reference>
<dbReference type="Pfam" id="PF08241">
    <property type="entry name" value="Methyltransf_11"/>
    <property type="match status" value="1"/>
</dbReference>
<dbReference type="EMBL" id="DTMF01000056">
    <property type="protein sequence ID" value="HGF33196.1"/>
    <property type="molecule type" value="Genomic_DNA"/>
</dbReference>
<organism evidence="2">
    <name type="scientific">Desulfobacca acetoxidans</name>
    <dbReference type="NCBI Taxonomy" id="60893"/>
    <lineage>
        <taxon>Bacteria</taxon>
        <taxon>Pseudomonadati</taxon>
        <taxon>Thermodesulfobacteriota</taxon>
        <taxon>Desulfobaccia</taxon>
        <taxon>Desulfobaccales</taxon>
        <taxon>Desulfobaccaceae</taxon>
        <taxon>Desulfobacca</taxon>
    </lineage>
</organism>
<name>A0A7C3UWF4_9BACT</name>
<sequence length="217" mass="24343">MRCNISPTYMEKLYSFYSPFYDYFFGLLLGPGRRQAFNYLRHRPNQRILEIGVGPGSTLEFYPSPSELVGIDISASMIKRAQEKAARLNGGNRYEFHVMDACNLEFPDNSFDVVMAAYVITTVCDPHRVCREMLRVVKPGGQIIAINHSRCQNGSSLGKLEDILAPLFVRIGFTTDLDVIKVMRESGMIVETALRCNLMNTGRIILATKPETSATSS</sequence>
<dbReference type="SUPFAM" id="SSF53335">
    <property type="entry name" value="S-adenosyl-L-methionine-dependent methyltransferases"/>
    <property type="match status" value="1"/>
</dbReference>
<keyword evidence="2" id="KW-0489">Methyltransferase</keyword>
<dbReference type="InterPro" id="IPR029063">
    <property type="entry name" value="SAM-dependent_MTases_sf"/>
</dbReference>
<dbReference type="GO" id="GO:0008757">
    <property type="term" value="F:S-adenosylmethionine-dependent methyltransferase activity"/>
    <property type="evidence" value="ECO:0007669"/>
    <property type="project" value="InterPro"/>
</dbReference>
<dbReference type="PANTHER" id="PTHR42912">
    <property type="entry name" value="METHYLTRANSFERASE"/>
    <property type="match status" value="1"/>
</dbReference>
<gene>
    <name evidence="2" type="ORF">ENW96_02260</name>
</gene>
<proteinExistence type="predicted"/>
<dbReference type="InterPro" id="IPR013216">
    <property type="entry name" value="Methyltransf_11"/>
</dbReference>